<proteinExistence type="predicted"/>
<name>A0A9X1LN64_9MICO</name>
<evidence type="ECO:0000313" key="3">
    <source>
        <dbReference type="Proteomes" id="UP001139289"/>
    </source>
</evidence>
<gene>
    <name evidence="2" type="ORF">KEC56_04385</name>
</gene>
<feature type="transmembrane region" description="Helical" evidence="1">
    <location>
        <begin position="35"/>
        <end position="55"/>
    </location>
</feature>
<evidence type="ECO:0000256" key="1">
    <source>
        <dbReference type="SAM" id="Phobius"/>
    </source>
</evidence>
<protein>
    <recommendedName>
        <fullName evidence="4">MFS transporter</fullName>
    </recommendedName>
</protein>
<sequence>MSTDARPGRASIRLSARTIATYAIGSLSTGGHATLPGLVLTYFLMALSILPLSHYRLRRTDIERAEVGPPPGAPA</sequence>
<dbReference type="Proteomes" id="UP001139289">
    <property type="component" value="Unassembled WGS sequence"/>
</dbReference>
<keyword evidence="1" id="KW-0472">Membrane</keyword>
<dbReference type="AlphaFoldDB" id="A0A9X1LN64"/>
<evidence type="ECO:0000313" key="2">
    <source>
        <dbReference type="EMBL" id="MCC2028764.1"/>
    </source>
</evidence>
<dbReference type="EMBL" id="JAGTTM010000001">
    <property type="protein sequence ID" value="MCC2028764.1"/>
    <property type="molecule type" value="Genomic_DNA"/>
</dbReference>
<comment type="caution">
    <text evidence="2">The sequence shown here is derived from an EMBL/GenBank/DDBJ whole genome shotgun (WGS) entry which is preliminary data.</text>
</comment>
<keyword evidence="1" id="KW-1133">Transmembrane helix</keyword>
<organism evidence="2 3">
    <name type="scientific">Microbacterium tenebrionis</name>
    <dbReference type="NCBI Taxonomy" id="2830665"/>
    <lineage>
        <taxon>Bacteria</taxon>
        <taxon>Bacillati</taxon>
        <taxon>Actinomycetota</taxon>
        <taxon>Actinomycetes</taxon>
        <taxon>Micrococcales</taxon>
        <taxon>Microbacteriaceae</taxon>
        <taxon>Microbacterium</taxon>
    </lineage>
</organism>
<reference evidence="2" key="1">
    <citation type="submission" date="2021-04" db="EMBL/GenBank/DDBJ databases">
        <title>Microbacterium tenobrionis sp. nov. and Microbacterium allomyrinae sp. nov., isolated from larvae of Tenobrio molitor and Allomyrina dichotoma, respectively.</title>
        <authorList>
            <person name="Lee S.D."/>
        </authorList>
    </citation>
    <scope>NUCLEOTIDE SEQUENCE</scope>
    <source>
        <strain evidence="2">YMB-B2</strain>
    </source>
</reference>
<evidence type="ECO:0008006" key="4">
    <source>
        <dbReference type="Google" id="ProtNLM"/>
    </source>
</evidence>
<dbReference type="RefSeq" id="WP_227529967.1">
    <property type="nucleotide sequence ID" value="NZ_JAGTTM010000001.1"/>
</dbReference>
<keyword evidence="1" id="KW-0812">Transmembrane</keyword>
<keyword evidence="3" id="KW-1185">Reference proteome</keyword>
<accession>A0A9X1LN64</accession>